<dbReference type="InterPro" id="IPR050553">
    <property type="entry name" value="Thioredoxin_ResA/DsbE_sf"/>
</dbReference>
<keyword evidence="3" id="KW-1185">Reference proteome</keyword>
<organism evidence="2 3">
    <name type="scientific">Aestuariibaculum marinum</name>
    <dbReference type="NCBI Taxonomy" id="2683592"/>
    <lineage>
        <taxon>Bacteria</taxon>
        <taxon>Pseudomonadati</taxon>
        <taxon>Bacteroidota</taxon>
        <taxon>Flavobacteriia</taxon>
        <taxon>Flavobacteriales</taxon>
        <taxon>Flavobacteriaceae</taxon>
    </lineage>
</organism>
<accession>A0A8J6Q4F8</accession>
<dbReference type="GO" id="GO:0016491">
    <property type="term" value="F:oxidoreductase activity"/>
    <property type="evidence" value="ECO:0007669"/>
    <property type="project" value="InterPro"/>
</dbReference>
<dbReference type="PROSITE" id="PS51352">
    <property type="entry name" value="THIOREDOXIN_2"/>
    <property type="match status" value="1"/>
</dbReference>
<dbReference type="SUPFAM" id="SSF52833">
    <property type="entry name" value="Thioredoxin-like"/>
    <property type="match status" value="1"/>
</dbReference>
<gene>
    <name evidence="2" type="ORF">ICJ85_08585</name>
</gene>
<dbReference type="PANTHER" id="PTHR42852">
    <property type="entry name" value="THIOL:DISULFIDE INTERCHANGE PROTEIN DSBE"/>
    <property type="match status" value="1"/>
</dbReference>
<sequence length="191" mass="22157">MAISKSKFKNILFFIVIGLLIIPQTRKPIQVFLQKGIALFGPSLESSDDLKKITDYNWLLKDENQETYNFQSAKGKVILVNFWATWCPPCIAEMPSMQKLYNDYKDKVEFLFVTSDDFTEINTFLNDNNYTFKVYQPATQYPEYFDVTTIPRTFLINQSGQIIIDESRSANWNSDKVRMTIDNLLKASGNE</sequence>
<dbReference type="InterPro" id="IPR036249">
    <property type="entry name" value="Thioredoxin-like_sf"/>
</dbReference>
<reference evidence="2 3" key="1">
    <citation type="journal article" date="2018" name="J. Microbiol.">
        <title>Aestuariibaculum marinum sp. nov., a marine bacterium isolated from seawater in South Korea.</title>
        <authorList>
            <person name="Choi J."/>
            <person name="Lee D."/>
            <person name="Jang J.H."/>
            <person name="Cha S."/>
            <person name="Seo T."/>
        </authorList>
    </citation>
    <scope>NUCLEOTIDE SEQUENCE [LARGE SCALE GENOMIC DNA]</scope>
    <source>
        <strain evidence="2 3">IP7</strain>
    </source>
</reference>
<evidence type="ECO:0000313" key="3">
    <source>
        <dbReference type="Proteomes" id="UP000621516"/>
    </source>
</evidence>
<name>A0A8J6Q4F8_9FLAO</name>
<dbReference type="PANTHER" id="PTHR42852:SF13">
    <property type="entry name" value="PROTEIN DIPZ"/>
    <property type="match status" value="1"/>
</dbReference>
<dbReference type="CDD" id="cd02966">
    <property type="entry name" value="TlpA_like_family"/>
    <property type="match status" value="1"/>
</dbReference>
<protein>
    <submittedName>
        <fullName evidence="2">TlpA family protein disulfide reductase</fullName>
    </submittedName>
</protein>
<dbReference type="EMBL" id="JACVXD010000003">
    <property type="protein sequence ID" value="MBD0824079.1"/>
    <property type="molecule type" value="Genomic_DNA"/>
</dbReference>
<dbReference type="Proteomes" id="UP000621516">
    <property type="component" value="Unassembled WGS sequence"/>
</dbReference>
<dbReference type="Pfam" id="PF08534">
    <property type="entry name" value="Redoxin"/>
    <property type="match status" value="1"/>
</dbReference>
<evidence type="ECO:0000313" key="2">
    <source>
        <dbReference type="EMBL" id="MBD0824079.1"/>
    </source>
</evidence>
<comment type="caution">
    <text evidence="2">The sequence shown here is derived from an EMBL/GenBank/DDBJ whole genome shotgun (WGS) entry which is preliminary data.</text>
</comment>
<dbReference type="AlphaFoldDB" id="A0A8J6Q4F8"/>
<evidence type="ECO:0000259" key="1">
    <source>
        <dbReference type="PROSITE" id="PS51352"/>
    </source>
</evidence>
<dbReference type="InterPro" id="IPR013766">
    <property type="entry name" value="Thioredoxin_domain"/>
</dbReference>
<proteinExistence type="predicted"/>
<dbReference type="RefSeq" id="WP_188223383.1">
    <property type="nucleotide sequence ID" value="NZ_JACVXD010000003.1"/>
</dbReference>
<dbReference type="Gene3D" id="3.40.30.10">
    <property type="entry name" value="Glutaredoxin"/>
    <property type="match status" value="1"/>
</dbReference>
<feature type="domain" description="Thioredoxin" evidence="1">
    <location>
        <begin position="33"/>
        <end position="186"/>
    </location>
</feature>
<dbReference type="InterPro" id="IPR013740">
    <property type="entry name" value="Redoxin"/>
</dbReference>